<proteinExistence type="inferred from homology"/>
<dbReference type="PIRSF" id="PIRSF017184">
    <property type="entry name" value="Nnr"/>
    <property type="match status" value="1"/>
</dbReference>
<dbReference type="InterPro" id="IPR004443">
    <property type="entry name" value="YjeF_N_dom"/>
</dbReference>
<gene>
    <name evidence="23" type="ORF">MNBD_GAMMA01-2219</name>
</gene>
<comment type="catalytic activity">
    <reaction evidence="1">
        <text>(6R)-NADHX = (6S)-NADHX</text>
        <dbReference type="Rhea" id="RHEA:32215"/>
        <dbReference type="ChEBI" id="CHEBI:64074"/>
        <dbReference type="ChEBI" id="CHEBI:64075"/>
        <dbReference type="EC" id="5.1.99.6"/>
    </reaction>
</comment>
<evidence type="ECO:0000256" key="18">
    <source>
        <dbReference type="ARBA" id="ARBA00032624"/>
    </source>
</evidence>
<keyword evidence="15 23" id="KW-0456">Lyase</keyword>
<evidence type="ECO:0000256" key="17">
    <source>
        <dbReference type="ARBA" id="ARBA00025153"/>
    </source>
</evidence>
<dbReference type="GO" id="GO:0046872">
    <property type="term" value="F:metal ion binding"/>
    <property type="evidence" value="ECO:0007669"/>
    <property type="project" value="UniProtKB-KW"/>
</dbReference>
<keyword evidence="16" id="KW-0511">Multifunctional enzyme</keyword>
<keyword evidence="9" id="KW-0547">Nucleotide-binding</keyword>
<evidence type="ECO:0000256" key="12">
    <source>
        <dbReference type="ARBA" id="ARBA00022958"/>
    </source>
</evidence>
<dbReference type="GO" id="GO:0005524">
    <property type="term" value="F:ATP binding"/>
    <property type="evidence" value="ECO:0007669"/>
    <property type="project" value="UniProtKB-KW"/>
</dbReference>
<dbReference type="GO" id="GO:0052855">
    <property type="term" value="F:ADP-dependent NAD(P)H-hydrate dehydratase activity"/>
    <property type="evidence" value="ECO:0007669"/>
    <property type="project" value="UniProtKB-EC"/>
</dbReference>
<evidence type="ECO:0000256" key="5">
    <source>
        <dbReference type="ARBA" id="ARBA00009524"/>
    </source>
</evidence>
<keyword evidence="11" id="KW-0521">NADP</keyword>
<comment type="catalytic activity">
    <reaction evidence="2">
        <text>(6R)-NADPHX = (6S)-NADPHX</text>
        <dbReference type="Rhea" id="RHEA:32227"/>
        <dbReference type="ChEBI" id="CHEBI:64076"/>
        <dbReference type="ChEBI" id="CHEBI:64077"/>
        <dbReference type="EC" id="5.1.99.6"/>
    </reaction>
</comment>
<dbReference type="GO" id="GO:0110051">
    <property type="term" value="P:metabolite repair"/>
    <property type="evidence" value="ECO:0007669"/>
    <property type="project" value="TreeGrafter"/>
</dbReference>
<dbReference type="InterPro" id="IPR017953">
    <property type="entry name" value="Carbohydrate_kinase_pred_CS"/>
</dbReference>
<dbReference type="Gene3D" id="3.40.50.10260">
    <property type="entry name" value="YjeF N-terminal domain"/>
    <property type="match status" value="1"/>
</dbReference>
<feature type="domain" description="YjeF C-terminal" evidence="21">
    <location>
        <begin position="216"/>
        <end position="476"/>
    </location>
</feature>
<dbReference type="Pfam" id="PF03853">
    <property type="entry name" value="YjeF_N"/>
    <property type="match status" value="1"/>
</dbReference>
<dbReference type="PROSITE" id="PS51385">
    <property type="entry name" value="YJEF_N"/>
    <property type="match status" value="1"/>
</dbReference>
<evidence type="ECO:0000256" key="11">
    <source>
        <dbReference type="ARBA" id="ARBA00022857"/>
    </source>
</evidence>
<dbReference type="AlphaFoldDB" id="A0A3B0VL44"/>
<keyword evidence="14 23" id="KW-0413">Isomerase</keyword>
<comment type="function">
    <text evidence="17">Bifunctional enzyme that catalyzes the epimerization of the S- and R-forms of NAD(P)HX and the dehydration of the S-form of NAD(P)HX at the expense of ADP, which is converted to AMP. This allows the repair of both epimers of NAD(P)HX, a damaged form of NAD(P)H that is a result of enzymatic or heat-dependent hydration.</text>
</comment>
<dbReference type="PROSITE" id="PS01050">
    <property type="entry name" value="YJEF_C_2"/>
    <property type="match status" value="1"/>
</dbReference>
<dbReference type="EMBL" id="UOEW01000005">
    <property type="protein sequence ID" value="VAW32846.1"/>
    <property type="molecule type" value="Genomic_DNA"/>
</dbReference>
<comment type="cofactor">
    <cofactor evidence="3">
        <name>K(+)</name>
        <dbReference type="ChEBI" id="CHEBI:29103"/>
    </cofactor>
</comment>
<evidence type="ECO:0000256" key="1">
    <source>
        <dbReference type="ARBA" id="ARBA00000013"/>
    </source>
</evidence>
<evidence type="ECO:0000256" key="14">
    <source>
        <dbReference type="ARBA" id="ARBA00023235"/>
    </source>
</evidence>
<dbReference type="HAMAP" id="MF_01966">
    <property type="entry name" value="NADHX_epimerase"/>
    <property type="match status" value="1"/>
</dbReference>
<keyword evidence="10" id="KW-0067">ATP-binding</keyword>
<sequence length="476" mass="50051">MKIIYQKNQIKAVDNKAAQYLQISSFQLMQRAGAAIYTHVKKYQDVLVVAGAGNNAGDGFIIAKLARSNGQKVTVWSLIAIDDLPDDAQMAAKQYLHAGGDIIHQQPLMSFEVIIDAIFGTGLSRDIDGMYADAVNWINSQSATIIAVDIPSGLDADTGMVKGVAISADITVTIICYKAGLVTNNGKDMCGKLWLEDLAIPAEVFQQIPSQLYLLDKSVLAHSLFKRQHNSHKGSFGLLAIAGGHDGMLGALILAGRAALRSGCGVVEVISNCKQTVMISIQCPELITANDIHAARLLKSADVIAVGPGLGLNQQSKEVLQYCIAQNKPMVIDADGLTIIAAGPQFEHNVVLTPHPKEAATLLNTDVASIQANRITAAKKISTTYGACVILKGSGTVIADTTGNVYICPFGYSGMATAGMGDVLTGMVAGLMAQGFAPIDAACTAVVWHAVAAESCNKGNSLIASDVVEQLASTIQ</sequence>
<feature type="domain" description="YjeF N-terminal" evidence="22">
    <location>
        <begin position="10"/>
        <end position="206"/>
    </location>
</feature>
<protein>
    <recommendedName>
        <fullName evidence="18">Nicotinamide nucleotide repair protein</fullName>
        <ecNumber evidence="7">4.2.1.136</ecNumber>
        <ecNumber evidence="6">5.1.99.6</ecNumber>
    </recommendedName>
</protein>
<dbReference type="Gene3D" id="3.40.1190.20">
    <property type="match status" value="1"/>
</dbReference>
<evidence type="ECO:0000256" key="19">
    <source>
        <dbReference type="ARBA" id="ARBA00048238"/>
    </source>
</evidence>
<reference evidence="23" key="1">
    <citation type="submission" date="2018-06" db="EMBL/GenBank/DDBJ databases">
        <authorList>
            <person name="Zhirakovskaya E."/>
        </authorList>
    </citation>
    <scope>NUCLEOTIDE SEQUENCE</scope>
</reference>
<organism evidence="23">
    <name type="scientific">hydrothermal vent metagenome</name>
    <dbReference type="NCBI Taxonomy" id="652676"/>
    <lineage>
        <taxon>unclassified sequences</taxon>
        <taxon>metagenomes</taxon>
        <taxon>ecological metagenomes</taxon>
    </lineage>
</organism>
<evidence type="ECO:0000256" key="15">
    <source>
        <dbReference type="ARBA" id="ARBA00023239"/>
    </source>
</evidence>
<dbReference type="SUPFAM" id="SSF64153">
    <property type="entry name" value="YjeF N-terminal domain-like"/>
    <property type="match status" value="1"/>
</dbReference>
<keyword evidence="12" id="KW-0630">Potassium</keyword>
<dbReference type="InterPro" id="IPR036652">
    <property type="entry name" value="YjeF_N_dom_sf"/>
</dbReference>
<dbReference type="InterPro" id="IPR030677">
    <property type="entry name" value="Nnr"/>
</dbReference>
<evidence type="ECO:0000256" key="2">
    <source>
        <dbReference type="ARBA" id="ARBA00000909"/>
    </source>
</evidence>
<dbReference type="NCBIfam" id="TIGR00196">
    <property type="entry name" value="yjeF_cterm"/>
    <property type="match status" value="1"/>
</dbReference>
<evidence type="ECO:0000256" key="13">
    <source>
        <dbReference type="ARBA" id="ARBA00023027"/>
    </source>
</evidence>
<comment type="similarity">
    <text evidence="5">In the C-terminal section; belongs to the NnrD/CARKD family.</text>
</comment>
<dbReference type="PROSITE" id="PS51383">
    <property type="entry name" value="YJEF_C_3"/>
    <property type="match status" value="1"/>
</dbReference>
<dbReference type="NCBIfam" id="TIGR00197">
    <property type="entry name" value="yjeF_nterm"/>
    <property type="match status" value="1"/>
</dbReference>
<evidence type="ECO:0000256" key="3">
    <source>
        <dbReference type="ARBA" id="ARBA00001958"/>
    </source>
</evidence>
<evidence type="ECO:0000256" key="7">
    <source>
        <dbReference type="ARBA" id="ARBA00013129"/>
    </source>
</evidence>
<keyword evidence="13" id="KW-0520">NAD</keyword>
<evidence type="ECO:0000256" key="8">
    <source>
        <dbReference type="ARBA" id="ARBA00022723"/>
    </source>
</evidence>
<dbReference type="CDD" id="cd01171">
    <property type="entry name" value="YXKO-related"/>
    <property type="match status" value="1"/>
</dbReference>
<dbReference type="InterPro" id="IPR000631">
    <property type="entry name" value="CARKD"/>
</dbReference>
<dbReference type="InterPro" id="IPR029056">
    <property type="entry name" value="Ribokinase-like"/>
</dbReference>
<evidence type="ECO:0000256" key="9">
    <source>
        <dbReference type="ARBA" id="ARBA00022741"/>
    </source>
</evidence>
<evidence type="ECO:0000256" key="4">
    <source>
        <dbReference type="ARBA" id="ARBA00006001"/>
    </source>
</evidence>
<dbReference type="PROSITE" id="PS01049">
    <property type="entry name" value="YJEF_C_1"/>
    <property type="match status" value="1"/>
</dbReference>
<comment type="similarity">
    <text evidence="4">In the N-terminal section; belongs to the NnrE/AIBP family.</text>
</comment>
<evidence type="ECO:0000259" key="22">
    <source>
        <dbReference type="PROSITE" id="PS51385"/>
    </source>
</evidence>
<name>A0A3B0VL44_9ZZZZ</name>
<comment type="catalytic activity">
    <reaction evidence="20">
        <text>(6S)-NADPHX + ADP = AMP + phosphate + NADPH + H(+)</text>
        <dbReference type="Rhea" id="RHEA:32235"/>
        <dbReference type="ChEBI" id="CHEBI:15378"/>
        <dbReference type="ChEBI" id="CHEBI:43474"/>
        <dbReference type="ChEBI" id="CHEBI:57783"/>
        <dbReference type="ChEBI" id="CHEBI:64076"/>
        <dbReference type="ChEBI" id="CHEBI:456215"/>
        <dbReference type="ChEBI" id="CHEBI:456216"/>
        <dbReference type="EC" id="4.2.1.136"/>
    </reaction>
</comment>
<dbReference type="Pfam" id="PF01256">
    <property type="entry name" value="Carb_kinase"/>
    <property type="match status" value="1"/>
</dbReference>
<evidence type="ECO:0000259" key="21">
    <source>
        <dbReference type="PROSITE" id="PS51383"/>
    </source>
</evidence>
<evidence type="ECO:0000256" key="10">
    <source>
        <dbReference type="ARBA" id="ARBA00022840"/>
    </source>
</evidence>
<evidence type="ECO:0000256" key="16">
    <source>
        <dbReference type="ARBA" id="ARBA00023268"/>
    </source>
</evidence>
<dbReference type="PANTHER" id="PTHR12592">
    <property type="entry name" value="ATP-DEPENDENT (S)-NAD(P)H-HYDRATE DEHYDRATASE FAMILY MEMBER"/>
    <property type="match status" value="1"/>
</dbReference>
<comment type="catalytic activity">
    <reaction evidence="19">
        <text>(6S)-NADHX + ADP = AMP + phosphate + NADH + H(+)</text>
        <dbReference type="Rhea" id="RHEA:32223"/>
        <dbReference type="ChEBI" id="CHEBI:15378"/>
        <dbReference type="ChEBI" id="CHEBI:43474"/>
        <dbReference type="ChEBI" id="CHEBI:57945"/>
        <dbReference type="ChEBI" id="CHEBI:64074"/>
        <dbReference type="ChEBI" id="CHEBI:456215"/>
        <dbReference type="ChEBI" id="CHEBI:456216"/>
        <dbReference type="EC" id="4.2.1.136"/>
    </reaction>
</comment>
<dbReference type="PANTHER" id="PTHR12592:SF0">
    <property type="entry name" value="ATP-DEPENDENT (S)-NAD(P)H-HYDRATE DEHYDRATASE"/>
    <property type="match status" value="1"/>
</dbReference>
<dbReference type="GO" id="GO:0052856">
    <property type="term" value="F:NAD(P)HX epimerase activity"/>
    <property type="evidence" value="ECO:0007669"/>
    <property type="project" value="UniProtKB-EC"/>
</dbReference>
<dbReference type="SUPFAM" id="SSF53613">
    <property type="entry name" value="Ribokinase-like"/>
    <property type="match status" value="1"/>
</dbReference>
<evidence type="ECO:0000256" key="6">
    <source>
        <dbReference type="ARBA" id="ARBA00012228"/>
    </source>
</evidence>
<dbReference type="EC" id="4.2.1.136" evidence="7"/>
<evidence type="ECO:0000313" key="23">
    <source>
        <dbReference type="EMBL" id="VAW32846.1"/>
    </source>
</evidence>
<dbReference type="HAMAP" id="MF_01965">
    <property type="entry name" value="NADHX_dehydratase"/>
    <property type="match status" value="1"/>
</dbReference>
<evidence type="ECO:0000256" key="20">
    <source>
        <dbReference type="ARBA" id="ARBA00049209"/>
    </source>
</evidence>
<accession>A0A3B0VL44</accession>
<keyword evidence="8" id="KW-0479">Metal-binding</keyword>
<dbReference type="EC" id="5.1.99.6" evidence="6"/>